<evidence type="ECO:0000256" key="3">
    <source>
        <dbReference type="ARBA" id="ARBA00023008"/>
    </source>
</evidence>
<protein>
    <recommendedName>
        <fullName evidence="1">Copper chaperone CopZ</fullName>
    </recommendedName>
</protein>
<dbReference type="AlphaFoldDB" id="A0A264W2X4"/>
<dbReference type="InterPro" id="IPR036163">
    <property type="entry name" value="HMA_dom_sf"/>
</dbReference>
<dbReference type="PANTHER" id="PTHR46594:SF4">
    <property type="entry name" value="P-TYPE CATION-TRANSPORTING ATPASE"/>
    <property type="match status" value="1"/>
</dbReference>
<dbReference type="OrthoDB" id="9813965at2"/>
<keyword evidence="3" id="KW-0186">Copper</keyword>
<reference evidence="5 6" key="1">
    <citation type="submission" date="2017-07" db="EMBL/GenBank/DDBJ databases">
        <title>Tetzosporium hominis gen.nov. sp.nov.</title>
        <authorList>
            <person name="Tetz G."/>
            <person name="Tetz V."/>
        </authorList>
    </citation>
    <scope>NUCLEOTIDE SEQUENCE [LARGE SCALE GENOMIC DNA]</scope>
    <source>
        <strain evidence="5 6">VT-49</strain>
    </source>
</reference>
<feature type="domain" description="HMA" evidence="4">
    <location>
        <begin position="3"/>
        <end position="69"/>
    </location>
</feature>
<name>A0A264W2X4_9BACL</name>
<dbReference type="Proteomes" id="UP000217065">
    <property type="component" value="Unassembled WGS sequence"/>
</dbReference>
<dbReference type="PROSITE" id="PS50846">
    <property type="entry name" value="HMA_2"/>
    <property type="match status" value="1"/>
</dbReference>
<keyword evidence="2" id="KW-0479">Metal-binding</keyword>
<evidence type="ECO:0000313" key="5">
    <source>
        <dbReference type="EMBL" id="OZS77958.1"/>
    </source>
</evidence>
<accession>A0A264W2X4</accession>
<keyword evidence="6" id="KW-1185">Reference proteome</keyword>
<dbReference type="InterPro" id="IPR006122">
    <property type="entry name" value="HMA_Cu_ion-bd"/>
</dbReference>
<dbReference type="PROSITE" id="PS01047">
    <property type="entry name" value="HMA_1"/>
    <property type="match status" value="1"/>
</dbReference>
<dbReference type="GO" id="GO:0005507">
    <property type="term" value="F:copper ion binding"/>
    <property type="evidence" value="ECO:0007669"/>
    <property type="project" value="InterPro"/>
</dbReference>
<organism evidence="5 6">
    <name type="scientific">Tetzosporium hominis</name>
    <dbReference type="NCBI Taxonomy" id="2020506"/>
    <lineage>
        <taxon>Bacteria</taxon>
        <taxon>Bacillati</taxon>
        <taxon>Bacillota</taxon>
        <taxon>Bacilli</taxon>
        <taxon>Bacillales</taxon>
        <taxon>Caryophanaceae</taxon>
        <taxon>Tetzosporium</taxon>
    </lineage>
</organism>
<dbReference type="RefSeq" id="WP_094943223.1">
    <property type="nucleotide sequence ID" value="NZ_NOKQ01000217.1"/>
</dbReference>
<dbReference type="FunFam" id="3.30.70.100:FF:000005">
    <property type="entry name" value="Copper-exporting P-type ATPase A"/>
    <property type="match status" value="1"/>
</dbReference>
<dbReference type="InterPro" id="IPR017969">
    <property type="entry name" value="Heavy-metal-associated_CS"/>
</dbReference>
<gene>
    <name evidence="5" type="ORF">CF394_09405</name>
</gene>
<dbReference type="PANTHER" id="PTHR46594">
    <property type="entry name" value="P-TYPE CATION-TRANSPORTING ATPASE"/>
    <property type="match status" value="1"/>
</dbReference>
<dbReference type="NCBIfam" id="TIGR00003">
    <property type="entry name" value="copper ion binding protein"/>
    <property type="match status" value="1"/>
</dbReference>
<evidence type="ECO:0000313" key="6">
    <source>
        <dbReference type="Proteomes" id="UP000217065"/>
    </source>
</evidence>
<dbReference type="CDD" id="cd00371">
    <property type="entry name" value="HMA"/>
    <property type="match status" value="1"/>
</dbReference>
<proteinExistence type="predicted"/>
<evidence type="ECO:0000256" key="2">
    <source>
        <dbReference type="ARBA" id="ARBA00022723"/>
    </source>
</evidence>
<evidence type="ECO:0000256" key="1">
    <source>
        <dbReference type="ARBA" id="ARBA00015313"/>
    </source>
</evidence>
<dbReference type="InterPro" id="IPR006121">
    <property type="entry name" value="HMA_dom"/>
</dbReference>
<dbReference type="EMBL" id="NOKQ01000217">
    <property type="protein sequence ID" value="OZS77958.1"/>
    <property type="molecule type" value="Genomic_DNA"/>
</dbReference>
<dbReference type="SUPFAM" id="SSF55008">
    <property type="entry name" value="HMA, heavy metal-associated domain"/>
    <property type="match status" value="1"/>
</dbReference>
<comment type="caution">
    <text evidence="5">The sequence shown here is derived from an EMBL/GenBank/DDBJ whole genome shotgun (WGS) entry which is preliminary data.</text>
</comment>
<dbReference type="Pfam" id="PF00403">
    <property type="entry name" value="HMA"/>
    <property type="match status" value="1"/>
</dbReference>
<evidence type="ECO:0000259" key="4">
    <source>
        <dbReference type="PROSITE" id="PS50846"/>
    </source>
</evidence>
<dbReference type="Gene3D" id="3.30.70.100">
    <property type="match status" value="1"/>
</dbReference>
<sequence length="71" mass="7980">MIQPIKLHVEGMTCGHCVKAVHDRVKAFDAVDEVDVHLETGEVDIEFDPEAVEIREIIAAIEDEGYKVKTF</sequence>